<proteinExistence type="predicted"/>
<evidence type="ECO:0000256" key="1">
    <source>
        <dbReference type="SAM" id="MobiDB-lite"/>
    </source>
</evidence>
<name>A0A2G5SDY0_9PELO</name>
<dbReference type="AlphaFoldDB" id="A0A2G5SDY0"/>
<evidence type="ECO:0000313" key="2">
    <source>
        <dbReference type="EMBL" id="PIC13268.1"/>
    </source>
</evidence>
<accession>A0A2G5SDY0</accession>
<comment type="caution">
    <text evidence="2">The sequence shown here is derived from an EMBL/GenBank/DDBJ whole genome shotgun (WGS) entry which is preliminary data.</text>
</comment>
<dbReference type="Proteomes" id="UP000230233">
    <property type="component" value="Unassembled WGS sequence"/>
</dbReference>
<evidence type="ECO:0000313" key="3">
    <source>
        <dbReference type="Proteomes" id="UP000230233"/>
    </source>
</evidence>
<organism evidence="2 3">
    <name type="scientific">Caenorhabditis nigoni</name>
    <dbReference type="NCBI Taxonomy" id="1611254"/>
    <lineage>
        <taxon>Eukaryota</taxon>
        <taxon>Metazoa</taxon>
        <taxon>Ecdysozoa</taxon>
        <taxon>Nematoda</taxon>
        <taxon>Chromadorea</taxon>
        <taxon>Rhabditida</taxon>
        <taxon>Rhabditina</taxon>
        <taxon>Rhabditomorpha</taxon>
        <taxon>Rhabditoidea</taxon>
        <taxon>Rhabditidae</taxon>
        <taxon>Peloderinae</taxon>
        <taxon>Caenorhabditis</taxon>
    </lineage>
</organism>
<keyword evidence="3" id="KW-1185">Reference proteome</keyword>
<feature type="region of interest" description="Disordered" evidence="1">
    <location>
        <begin position="26"/>
        <end position="45"/>
    </location>
</feature>
<gene>
    <name evidence="2" type="ORF">B9Z55_027899</name>
</gene>
<protein>
    <submittedName>
        <fullName evidence="2">Uncharacterized protein</fullName>
    </submittedName>
</protein>
<reference evidence="3" key="1">
    <citation type="submission" date="2017-10" db="EMBL/GenBank/DDBJ databases">
        <title>Rapid genome shrinkage in a self-fertile nematode reveals novel sperm competition proteins.</title>
        <authorList>
            <person name="Yin D."/>
            <person name="Schwarz E.M."/>
            <person name="Thomas C.G."/>
            <person name="Felde R.L."/>
            <person name="Korf I.F."/>
            <person name="Cutter A.D."/>
            <person name="Schartner C.M."/>
            <person name="Ralston E.J."/>
            <person name="Meyer B.J."/>
            <person name="Haag E.S."/>
        </authorList>
    </citation>
    <scope>NUCLEOTIDE SEQUENCE [LARGE SCALE GENOMIC DNA]</scope>
    <source>
        <strain evidence="3">JU1422</strain>
    </source>
</reference>
<sequence>MSPEPFEKFFRFFPCLCIIRNRRTHSEKQFSTQPMHPESSRNDKRRTAFDGLHRWTVVPGQLGWQGILSDLMRTTIFSTSKLDEDHQVSQKIGKEDDV</sequence>
<dbReference type="EMBL" id="PDUG01000014">
    <property type="protein sequence ID" value="PIC13268.1"/>
    <property type="molecule type" value="Genomic_DNA"/>
</dbReference>